<gene>
    <name evidence="2" type="ORF">HYPSUDRAFT_44662</name>
</gene>
<keyword evidence="1" id="KW-0732">Signal</keyword>
<protein>
    <submittedName>
        <fullName evidence="2">Uncharacterized protein</fullName>
    </submittedName>
</protein>
<dbReference type="AlphaFoldDB" id="A0A0D2M6Y3"/>
<keyword evidence="3" id="KW-1185">Reference proteome</keyword>
<accession>A0A0D2M6Y3</accession>
<evidence type="ECO:0000256" key="1">
    <source>
        <dbReference type="SAM" id="SignalP"/>
    </source>
</evidence>
<dbReference type="Proteomes" id="UP000054270">
    <property type="component" value="Unassembled WGS sequence"/>
</dbReference>
<dbReference type="EMBL" id="KN817582">
    <property type="protein sequence ID" value="KJA18983.1"/>
    <property type="molecule type" value="Genomic_DNA"/>
</dbReference>
<sequence length="54" mass="5633">MQLSIFALFTIMIGLACAIPVNELATVVDESPSTTSKSNIGPLSANLYFGQSAV</sequence>
<organism evidence="2 3">
    <name type="scientific">Hypholoma sublateritium (strain FD-334 SS-4)</name>
    <dbReference type="NCBI Taxonomy" id="945553"/>
    <lineage>
        <taxon>Eukaryota</taxon>
        <taxon>Fungi</taxon>
        <taxon>Dikarya</taxon>
        <taxon>Basidiomycota</taxon>
        <taxon>Agaricomycotina</taxon>
        <taxon>Agaricomycetes</taxon>
        <taxon>Agaricomycetidae</taxon>
        <taxon>Agaricales</taxon>
        <taxon>Agaricineae</taxon>
        <taxon>Strophariaceae</taxon>
        <taxon>Hypholoma</taxon>
    </lineage>
</organism>
<proteinExistence type="predicted"/>
<name>A0A0D2M6Y3_HYPSF</name>
<feature type="signal peptide" evidence="1">
    <location>
        <begin position="1"/>
        <end position="18"/>
    </location>
</feature>
<reference evidence="3" key="1">
    <citation type="submission" date="2014-04" db="EMBL/GenBank/DDBJ databases">
        <title>Evolutionary Origins and Diversification of the Mycorrhizal Mutualists.</title>
        <authorList>
            <consortium name="DOE Joint Genome Institute"/>
            <consortium name="Mycorrhizal Genomics Consortium"/>
            <person name="Kohler A."/>
            <person name="Kuo A."/>
            <person name="Nagy L.G."/>
            <person name="Floudas D."/>
            <person name="Copeland A."/>
            <person name="Barry K.W."/>
            <person name="Cichocki N."/>
            <person name="Veneault-Fourrey C."/>
            <person name="LaButti K."/>
            <person name="Lindquist E.A."/>
            <person name="Lipzen A."/>
            <person name="Lundell T."/>
            <person name="Morin E."/>
            <person name="Murat C."/>
            <person name="Riley R."/>
            <person name="Ohm R."/>
            <person name="Sun H."/>
            <person name="Tunlid A."/>
            <person name="Henrissat B."/>
            <person name="Grigoriev I.V."/>
            <person name="Hibbett D.S."/>
            <person name="Martin F."/>
        </authorList>
    </citation>
    <scope>NUCLEOTIDE SEQUENCE [LARGE SCALE GENOMIC DNA]</scope>
    <source>
        <strain evidence="3">FD-334 SS-4</strain>
    </source>
</reference>
<feature type="chain" id="PRO_5002264498" evidence="1">
    <location>
        <begin position="19"/>
        <end position="54"/>
    </location>
</feature>
<evidence type="ECO:0000313" key="2">
    <source>
        <dbReference type="EMBL" id="KJA18983.1"/>
    </source>
</evidence>
<evidence type="ECO:0000313" key="3">
    <source>
        <dbReference type="Proteomes" id="UP000054270"/>
    </source>
</evidence>